<dbReference type="RefSeq" id="WP_183414046.1">
    <property type="nucleotide sequence ID" value="NZ_JACHYB010000002.1"/>
</dbReference>
<accession>A0A7W5DSU7</accession>
<name>A0A7W5DSU7_9PORP</name>
<gene>
    <name evidence="1" type="ORF">FHX64_002479</name>
</gene>
<sequence length="277" mass="30970">MGLLIISCGNSDQQKAQELLNRAQLLYNQQHYNQAKLTLDSVNVLFPQMIPMRQKADTVMYRIELQEAIRDLRFADSTLVVTQHLADSCAHPFLFTKNTKYDEIGQYTLKSQQSAFYATHTFLKPIIDENGTLTIMSVYCGSPIGHTTVRASANGVFAETNPASKSSCFSYSNQGKTWENVNFTGKDISGLVSFIANNLKTPVEISLEGGRRIVRYVIPQADKEGILQAYHLSEALKEVRQLKLNVLQSKQTIVITCGHLHLDPAGYIPIKTVVDKK</sequence>
<protein>
    <submittedName>
        <fullName evidence="1">Uncharacterized protein</fullName>
    </submittedName>
</protein>
<organism evidence="1 2">
    <name type="scientific">Microbacter margulisiae</name>
    <dbReference type="NCBI Taxonomy" id="1350067"/>
    <lineage>
        <taxon>Bacteria</taxon>
        <taxon>Pseudomonadati</taxon>
        <taxon>Bacteroidota</taxon>
        <taxon>Bacteroidia</taxon>
        <taxon>Bacteroidales</taxon>
        <taxon>Porphyromonadaceae</taxon>
        <taxon>Microbacter</taxon>
    </lineage>
</organism>
<keyword evidence="2" id="KW-1185">Reference proteome</keyword>
<evidence type="ECO:0000313" key="2">
    <source>
        <dbReference type="Proteomes" id="UP000544222"/>
    </source>
</evidence>
<evidence type="ECO:0000313" key="1">
    <source>
        <dbReference type="EMBL" id="MBB3188281.1"/>
    </source>
</evidence>
<dbReference type="AlphaFoldDB" id="A0A7W5DSU7"/>
<dbReference type="Proteomes" id="UP000544222">
    <property type="component" value="Unassembled WGS sequence"/>
</dbReference>
<dbReference type="EMBL" id="JACHYB010000002">
    <property type="protein sequence ID" value="MBB3188281.1"/>
    <property type="molecule type" value="Genomic_DNA"/>
</dbReference>
<comment type="caution">
    <text evidence="1">The sequence shown here is derived from an EMBL/GenBank/DDBJ whole genome shotgun (WGS) entry which is preliminary data.</text>
</comment>
<reference evidence="1 2" key="1">
    <citation type="submission" date="2020-08" db="EMBL/GenBank/DDBJ databases">
        <title>Genomic Encyclopedia of Type Strains, Phase IV (KMG-IV): sequencing the most valuable type-strain genomes for metagenomic binning, comparative biology and taxonomic classification.</title>
        <authorList>
            <person name="Goeker M."/>
        </authorList>
    </citation>
    <scope>NUCLEOTIDE SEQUENCE [LARGE SCALE GENOMIC DNA]</scope>
    <source>
        <strain evidence="1 2">DSM 27471</strain>
    </source>
</reference>
<proteinExistence type="predicted"/>